<organism evidence="1 2">
    <name type="scientific">Solanum tuberosum</name>
    <name type="common">Potato</name>
    <dbReference type="NCBI Taxonomy" id="4113"/>
    <lineage>
        <taxon>Eukaryota</taxon>
        <taxon>Viridiplantae</taxon>
        <taxon>Streptophyta</taxon>
        <taxon>Embryophyta</taxon>
        <taxon>Tracheophyta</taxon>
        <taxon>Spermatophyta</taxon>
        <taxon>Magnoliopsida</taxon>
        <taxon>eudicotyledons</taxon>
        <taxon>Gunneridae</taxon>
        <taxon>Pentapetalae</taxon>
        <taxon>asterids</taxon>
        <taxon>lamiids</taxon>
        <taxon>Solanales</taxon>
        <taxon>Solanaceae</taxon>
        <taxon>Solanoideae</taxon>
        <taxon>Solaneae</taxon>
        <taxon>Solanum</taxon>
    </lineage>
</organism>
<evidence type="ECO:0000313" key="2">
    <source>
        <dbReference type="Proteomes" id="UP000826656"/>
    </source>
</evidence>
<name>A0ABQ7VX36_SOLTU</name>
<proteinExistence type="predicted"/>
<sequence length="83" mass="9847">MQTDSGKPSRVWNVEDFEDVMMDNMGTMTVEAIWLKDCENLCFSKESMQNMQRLRILCMQTYSWTSQKQFAASIMDWSKVRFT</sequence>
<reference evidence="1 2" key="1">
    <citation type="journal article" date="2021" name="bioRxiv">
        <title>Chromosome-scale and haplotype-resolved genome assembly of a tetraploid potato cultivar.</title>
        <authorList>
            <person name="Sun H."/>
            <person name="Jiao W.-B."/>
            <person name="Krause K."/>
            <person name="Campoy J.A."/>
            <person name="Goel M."/>
            <person name="Folz-Donahue K."/>
            <person name="Kukat C."/>
            <person name="Huettel B."/>
            <person name="Schneeberger K."/>
        </authorList>
    </citation>
    <scope>NUCLEOTIDE SEQUENCE [LARGE SCALE GENOMIC DNA]</scope>
    <source>
        <strain evidence="1">SolTubOtavaFocal</strain>
        <tissue evidence="1">Leaves</tissue>
    </source>
</reference>
<protein>
    <submittedName>
        <fullName evidence="1">Uncharacterized protein</fullName>
    </submittedName>
</protein>
<dbReference type="EMBL" id="JAIVGD010000005">
    <property type="protein sequence ID" value="KAH0773066.1"/>
    <property type="molecule type" value="Genomic_DNA"/>
</dbReference>
<dbReference type="Proteomes" id="UP000826656">
    <property type="component" value="Unassembled WGS sequence"/>
</dbReference>
<accession>A0ABQ7VX36</accession>
<keyword evidence="2" id="KW-1185">Reference proteome</keyword>
<comment type="caution">
    <text evidence="1">The sequence shown here is derived from an EMBL/GenBank/DDBJ whole genome shotgun (WGS) entry which is preliminary data.</text>
</comment>
<evidence type="ECO:0000313" key="1">
    <source>
        <dbReference type="EMBL" id="KAH0773066.1"/>
    </source>
</evidence>
<gene>
    <name evidence="1" type="ORF">KY290_010203</name>
</gene>